<dbReference type="PANTHER" id="PTHR44757:SF2">
    <property type="entry name" value="BIOFILM ARCHITECTURE MAINTENANCE PROTEIN MBAA"/>
    <property type="match status" value="1"/>
</dbReference>
<dbReference type="CDD" id="cd01948">
    <property type="entry name" value="EAL"/>
    <property type="match status" value="1"/>
</dbReference>
<feature type="transmembrane region" description="Helical" evidence="1">
    <location>
        <begin position="272"/>
        <end position="291"/>
    </location>
</feature>
<proteinExistence type="predicted"/>
<dbReference type="SUPFAM" id="SSF55073">
    <property type="entry name" value="Nucleotide cyclase"/>
    <property type="match status" value="1"/>
</dbReference>
<evidence type="ECO:0008006" key="7">
    <source>
        <dbReference type="Google" id="ProtNLM"/>
    </source>
</evidence>
<dbReference type="PROSITE" id="PS50887">
    <property type="entry name" value="GGDEF"/>
    <property type="match status" value="1"/>
</dbReference>
<dbReference type="Pfam" id="PF00990">
    <property type="entry name" value="GGDEF"/>
    <property type="match status" value="1"/>
</dbReference>
<dbReference type="SUPFAM" id="SSF55785">
    <property type="entry name" value="PYP-like sensor domain (PAS domain)"/>
    <property type="match status" value="1"/>
</dbReference>
<dbReference type="CDD" id="cd01949">
    <property type="entry name" value="GGDEF"/>
    <property type="match status" value="1"/>
</dbReference>
<feature type="domain" description="GGDEF" evidence="4">
    <location>
        <begin position="563"/>
        <end position="694"/>
    </location>
</feature>
<evidence type="ECO:0000313" key="5">
    <source>
        <dbReference type="EMBL" id="GIJ68961.1"/>
    </source>
</evidence>
<protein>
    <recommendedName>
        <fullName evidence="7">Diguanylate cyclase/phosphodiesterase with PAS/PAC sensor(S)</fullName>
    </recommendedName>
</protein>
<dbReference type="NCBIfam" id="TIGR00254">
    <property type="entry name" value="GGDEF"/>
    <property type="match status" value="1"/>
</dbReference>
<evidence type="ECO:0000259" key="2">
    <source>
        <dbReference type="PROSITE" id="PS50112"/>
    </source>
</evidence>
<dbReference type="PROSITE" id="PS50112">
    <property type="entry name" value="PAS"/>
    <property type="match status" value="1"/>
</dbReference>
<gene>
    <name evidence="5" type="ORF">Voc01_038780</name>
</gene>
<dbReference type="InterPro" id="IPR052155">
    <property type="entry name" value="Biofilm_reg_signaling"/>
</dbReference>
<keyword evidence="1" id="KW-1133">Transmembrane helix</keyword>
<evidence type="ECO:0000259" key="3">
    <source>
        <dbReference type="PROSITE" id="PS50883"/>
    </source>
</evidence>
<dbReference type="Gene3D" id="3.30.70.270">
    <property type="match status" value="1"/>
</dbReference>
<feature type="transmembrane region" description="Helical" evidence="1">
    <location>
        <begin position="246"/>
        <end position="266"/>
    </location>
</feature>
<evidence type="ECO:0000259" key="4">
    <source>
        <dbReference type="PROSITE" id="PS50887"/>
    </source>
</evidence>
<accession>A0A8J3ZX10</accession>
<evidence type="ECO:0000256" key="1">
    <source>
        <dbReference type="SAM" id="Phobius"/>
    </source>
</evidence>
<feature type="transmembrane region" description="Helical" evidence="1">
    <location>
        <begin position="175"/>
        <end position="194"/>
    </location>
</feature>
<dbReference type="InterPro" id="IPR001633">
    <property type="entry name" value="EAL_dom"/>
</dbReference>
<keyword evidence="6" id="KW-1185">Reference proteome</keyword>
<dbReference type="SMART" id="SM00267">
    <property type="entry name" value="GGDEF"/>
    <property type="match status" value="1"/>
</dbReference>
<dbReference type="PANTHER" id="PTHR44757">
    <property type="entry name" value="DIGUANYLATE CYCLASE DGCP"/>
    <property type="match status" value="1"/>
</dbReference>
<dbReference type="Gene3D" id="3.30.450.20">
    <property type="entry name" value="PAS domain"/>
    <property type="match status" value="1"/>
</dbReference>
<feature type="domain" description="PAS" evidence="2">
    <location>
        <begin position="422"/>
        <end position="458"/>
    </location>
</feature>
<feature type="transmembrane region" description="Helical" evidence="1">
    <location>
        <begin position="142"/>
        <end position="163"/>
    </location>
</feature>
<dbReference type="AlphaFoldDB" id="A0A8J3ZX10"/>
<dbReference type="PROSITE" id="PS50883">
    <property type="entry name" value="EAL"/>
    <property type="match status" value="1"/>
</dbReference>
<comment type="caution">
    <text evidence="5">The sequence shown here is derived from an EMBL/GenBank/DDBJ whole genome shotgun (WGS) entry which is preliminary data.</text>
</comment>
<dbReference type="Gene3D" id="3.20.20.450">
    <property type="entry name" value="EAL domain"/>
    <property type="match status" value="1"/>
</dbReference>
<sequence>MIGYGGVITVAVALYFAAPGVSWVFAAAIGLATLAAVGAGTARNRPRRRLPWLLIAAGVATLSTGDVITTYQTTPAFPTVADALYLSMYPLLGLGLIGLVRSGAGVRDTASLLDALTFTCGLGLLTWIFLIDPLIAAPDVPLPARATSVAYPLCDVLLVTVLIRMATSMRPSTAVTLLVVGLGMLLFADIAYAVLQMTGNGEVGSVVDALYVLIYPAIGLAALHPSMAELTEPRLLRATQAGRQRVALLGLAALIPPGVLVTEALTGEVRDALMIGVSSAVLFGLVVARLSGVVAGHRQSVARELGLRRAGAALLAAATVEEVLTAVGAAVADLLPPHTGHRVVVTTGEPAPRREMEILRTASGDRMLRCPLLGRRVTGSLDIHADDAALVTLQEAAQVLAGQAALALDGLAAGAEIVQRESEAYFRTLVLNASDVILILDDADRVRYASPSAAAMFGRDPVGSALPDLVESPVRNLLRAVRAGTGAPGLADWTLPGRQLEVACRDLRHEPTVAGVVVTLRDVTEHRRLERELLHRAYYDDLTGLPNRALFTQRLEKTVAGGGPVGVLLVGLDDFKVINDAMGHHTGDELLAAVARRLVGVLSPRYALARIGGDEFAVLVESDDVETPAAAVLAAFAEGFRLPGAGVVTCNASVGTVTTGTADAEDGVQLLGRADIALAMAKNGGKGRVCRYETTLHTRILERLQLQAALDRAITNGEFRLVYQPIVALGPGQLRGFEALVRWHHPSRGMVPPLDFIGIAEESGLIVQLGEWVLRTAVATAVTWGGAAYVSVNVSPRQFRAPGFVDLVQRALAEHGLPADRLVLEITESLVLAGRDQERIEAELEALRGAGVRIAIDDFGTGYSSLSYLHRVPVDLIKLDKSFVDTITTSVSQYELVKGIIGLAHALRLAVVAEGIETAADRELLVAAQCEYGQGYLFARPMSAEDALTWVSAVPART</sequence>
<keyword evidence="1" id="KW-0812">Transmembrane</keyword>
<dbReference type="InterPro" id="IPR035965">
    <property type="entry name" value="PAS-like_dom_sf"/>
</dbReference>
<dbReference type="EMBL" id="BOPH01000053">
    <property type="protein sequence ID" value="GIJ68961.1"/>
    <property type="molecule type" value="Genomic_DNA"/>
</dbReference>
<name>A0A8J3ZX10_9ACTN</name>
<dbReference type="InterPro" id="IPR035919">
    <property type="entry name" value="EAL_sf"/>
</dbReference>
<dbReference type="InterPro" id="IPR000014">
    <property type="entry name" value="PAS"/>
</dbReference>
<reference evidence="5" key="1">
    <citation type="submission" date="2021-01" db="EMBL/GenBank/DDBJ databases">
        <title>Whole genome shotgun sequence of Virgisporangium ochraceum NBRC 16418.</title>
        <authorList>
            <person name="Komaki H."/>
            <person name="Tamura T."/>
        </authorList>
    </citation>
    <scope>NUCLEOTIDE SEQUENCE</scope>
    <source>
        <strain evidence="5">NBRC 16418</strain>
    </source>
</reference>
<organism evidence="5 6">
    <name type="scientific">Virgisporangium ochraceum</name>
    <dbReference type="NCBI Taxonomy" id="65505"/>
    <lineage>
        <taxon>Bacteria</taxon>
        <taxon>Bacillati</taxon>
        <taxon>Actinomycetota</taxon>
        <taxon>Actinomycetes</taxon>
        <taxon>Micromonosporales</taxon>
        <taxon>Micromonosporaceae</taxon>
        <taxon>Virgisporangium</taxon>
    </lineage>
</organism>
<dbReference type="Proteomes" id="UP000635606">
    <property type="component" value="Unassembled WGS sequence"/>
</dbReference>
<keyword evidence="1" id="KW-0472">Membrane</keyword>
<feature type="transmembrane region" description="Helical" evidence="1">
    <location>
        <begin position="50"/>
        <end position="71"/>
    </location>
</feature>
<dbReference type="Pfam" id="PF13188">
    <property type="entry name" value="PAS_8"/>
    <property type="match status" value="1"/>
</dbReference>
<feature type="transmembrane region" description="Helical" evidence="1">
    <location>
        <begin position="12"/>
        <end position="38"/>
    </location>
</feature>
<feature type="domain" description="EAL" evidence="3">
    <location>
        <begin position="703"/>
        <end position="955"/>
    </location>
</feature>
<dbReference type="SMART" id="SM00052">
    <property type="entry name" value="EAL"/>
    <property type="match status" value="1"/>
</dbReference>
<feature type="transmembrane region" description="Helical" evidence="1">
    <location>
        <begin position="112"/>
        <end position="130"/>
    </location>
</feature>
<dbReference type="InterPro" id="IPR000160">
    <property type="entry name" value="GGDEF_dom"/>
</dbReference>
<dbReference type="InterPro" id="IPR043128">
    <property type="entry name" value="Rev_trsase/Diguanyl_cyclase"/>
</dbReference>
<feature type="transmembrane region" description="Helical" evidence="1">
    <location>
        <begin position="312"/>
        <end position="332"/>
    </location>
</feature>
<feature type="transmembrane region" description="Helical" evidence="1">
    <location>
        <begin position="206"/>
        <end position="225"/>
    </location>
</feature>
<dbReference type="SUPFAM" id="SSF141868">
    <property type="entry name" value="EAL domain-like"/>
    <property type="match status" value="1"/>
</dbReference>
<feature type="transmembrane region" description="Helical" evidence="1">
    <location>
        <begin position="83"/>
        <end position="100"/>
    </location>
</feature>
<evidence type="ECO:0000313" key="6">
    <source>
        <dbReference type="Proteomes" id="UP000635606"/>
    </source>
</evidence>
<dbReference type="InterPro" id="IPR029787">
    <property type="entry name" value="Nucleotide_cyclase"/>
</dbReference>
<dbReference type="Pfam" id="PF00563">
    <property type="entry name" value="EAL"/>
    <property type="match status" value="1"/>
</dbReference>